<accession>A0A645CXZ2</accession>
<proteinExistence type="predicted"/>
<evidence type="ECO:0000256" key="1">
    <source>
        <dbReference type="SAM" id="MobiDB-lite"/>
    </source>
</evidence>
<organism evidence="2">
    <name type="scientific">bioreactor metagenome</name>
    <dbReference type="NCBI Taxonomy" id="1076179"/>
    <lineage>
        <taxon>unclassified sequences</taxon>
        <taxon>metagenomes</taxon>
        <taxon>ecological metagenomes</taxon>
    </lineage>
</organism>
<name>A0A645CXZ2_9ZZZZ</name>
<dbReference type="EMBL" id="VSSQ01031211">
    <property type="protein sequence ID" value="MPM82016.1"/>
    <property type="molecule type" value="Genomic_DNA"/>
</dbReference>
<feature type="compositionally biased region" description="Basic and acidic residues" evidence="1">
    <location>
        <begin position="1"/>
        <end position="20"/>
    </location>
</feature>
<evidence type="ECO:0000313" key="2">
    <source>
        <dbReference type="EMBL" id="MPM82016.1"/>
    </source>
</evidence>
<comment type="caution">
    <text evidence="2">The sequence shown here is derived from an EMBL/GenBank/DDBJ whole genome shotgun (WGS) entry which is preliminary data.</text>
</comment>
<reference evidence="2" key="1">
    <citation type="submission" date="2019-08" db="EMBL/GenBank/DDBJ databases">
        <authorList>
            <person name="Kucharzyk K."/>
            <person name="Murdoch R.W."/>
            <person name="Higgins S."/>
            <person name="Loffler F."/>
        </authorList>
    </citation>
    <scope>NUCLEOTIDE SEQUENCE</scope>
</reference>
<dbReference type="AlphaFoldDB" id="A0A645CXZ2"/>
<sequence>MKIEGKAAEEIAKKASRENKLNPGMIGDIMNKETPA</sequence>
<gene>
    <name evidence="2" type="ORF">SDC9_129074</name>
</gene>
<feature type="region of interest" description="Disordered" evidence="1">
    <location>
        <begin position="1"/>
        <end position="36"/>
    </location>
</feature>
<protein>
    <submittedName>
        <fullName evidence="2">Uncharacterized protein</fullName>
    </submittedName>
</protein>